<sequence length="165" mass="18856">MNWCSDGWRGYAAILTRAYRQPVRSGQRGRPPLVVPPDVCLTQTIKHRDEHGKLLSVEIRAALGEVIIQPGTVHVERANGALRDRLNALTRKTHAFAKRDVTFDALLHLHLFEHNWIRPHRALRLPREGTPQRYQRRTPAMALGLADHPWSFLAFLTTPLHTTSQ</sequence>
<comment type="caution">
    <text evidence="1">The sequence shown here is derived from an EMBL/GenBank/DDBJ whole genome shotgun (WGS) entry which is preliminary data.</text>
</comment>
<accession>D6U3A9</accession>
<proteinExistence type="predicted"/>
<dbReference type="eggNOG" id="COG1662">
    <property type="taxonomic scope" value="Bacteria"/>
</dbReference>
<name>D6U3A9_KTERA</name>
<dbReference type="Proteomes" id="UP000004508">
    <property type="component" value="Unassembled WGS sequence"/>
</dbReference>
<evidence type="ECO:0000313" key="2">
    <source>
        <dbReference type="Proteomes" id="UP000004508"/>
    </source>
</evidence>
<reference evidence="1 2" key="1">
    <citation type="journal article" date="2011" name="Stand. Genomic Sci.">
        <title>Non-contiguous finished genome sequence and contextual data of the filamentous soil bacterium Ktedonobacter racemifer type strain (SOSP1-21).</title>
        <authorList>
            <person name="Chang Y.J."/>
            <person name="Land M."/>
            <person name="Hauser L."/>
            <person name="Chertkov O."/>
            <person name="Del Rio T.G."/>
            <person name="Nolan M."/>
            <person name="Copeland A."/>
            <person name="Tice H."/>
            <person name="Cheng J.F."/>
            <person name="Lucas S."/>
            <person name="Han C."/>
            <person name="Goodwin L."/>
            <person name="Pitluck S."/>
            <person name="Ivanova N."/>
            <person name="Ovchinikova G."/>
            <person name="Pati A."/>
            <person name="Chen A."/>
            <person name="Palaniappan K."/>
            <person name="Mavromatis K."/>
            <person name="Liolios K."/>
            <person name="Brettin T."/>
            <person name="Fiebig A."/>
            <person name="Rohde M."/>
            <person name="Abt B."/>
            <person name="Goker M."/>
            <person name="Detter J.C."/>
            <person name="Woyke T."/>
            <person name="Bristow J."/>
            <person name="Eisen J.A."/>
            <person name="Markowitz V."/>
            <person name="Hugenholtz P."/>
            <person name="Kyrpides N.C."/>
            <person name="Klenk H.P."/>
            <person name="Lapidus A."/>
        </authorList>
    </citation>
    <scope>NUCLEOTIDE SEQUENCE [LARGE SCALE GENOMIC DNA]</scope>
    <source>
        <strain evidence="2">DSM 44963</strain>
    </source>
</reference>
<dbReference type="InParanoid" id="D6U3A9"/>
<dbReference type="AlphaFoldDB" id="D6U3A9"/>
<gene>
    <name evidence="1" type="ORF">Krac_1800</name>
</gene>
<organism evidence="1 2">
    <name type="scientific">Ktedonobacter racemifer DSM 44963</name>
    <dbReference type="NCBI Taxonomy" id="485913"/>
    <lineage>
        <taxon>Bacteria</taxon>
        <taxon>Bacillati</taxon>
        <taxon>Chloroflexota</taxon>
        <taxon>Ktedonobacteria</taxon>
        <taxon>Ktedonobacterales</taxon>
        <taxon>Ktedonobacteraceae</taxon>
        <taxon>Ktedonobacter</taxon>
    </lineage>
</organism>
<protein>
    <submittedName>
        <fullName evidence="1">Uncharacterized protein</fullName>
    </submittedName>
</protein>
<dbReference type="EMBL" id="ADVG01000004">
    <property type="protein sequence ID" value="EFH81113.1"/>
    <property type="molecule type" value="Genomic_DNA"/>
</dbReference>
<keyword evidence="2" id="KW-1185">Reference proteome</keyword>
<dbReference type="STRING" id="485913.Krac_1800"/>
<evidence type="ECO:0000313" key="1">
    <source>
        <dbReference type="EMBL" id="EFH81113.1"/>
    </source>
</evidence>